<proteinExistence type="predicted"/>
<sequence length="276" mass="31372">MRLFAVADLHLGFAANREALAEIEPRPDDWLILAGDVGETFNHMRLAFEALLPKFRQLVWVPGNHELWAVAERDAEPGVPVLRGAERYLAFVDLCREYGVLTPEDDYPLIVVEGREARLVPMFLLYDYSFRPPEVAKADALAWASEGGVRCADEQFLAPAPFSSRSAWCEARCEETLARLEALGDETVPRILVNHWPLREALAKPPRIPRFSLWCGTKRTEDWHRRFNASVVVSGHLHMPSSRLIDGVRFEEVSFGYPKQWRGRRAPDAALRQISV</sequence>
<evidence type="ECO:0000259" key="1">
    <source>
        <dbReference type="Pfam" id="PF00149"/>
    </source>
</evidence>
<feature type="domain" description="Calcineurin-like phosphoesterase" evidence="1">
    <location>
        <begin position="1"/>
        <end position="240"/>
    </location>
</feature>
<dbReference type="GO" id="GO:0016787">
    <property type="term" value="F:hydrolase activity"/>
    <property type="evidence" value="ECO:0007669"/>
    <property type="project" value="InterPro"/>
</dbReference>
<dbReference type="InterPro" id="IPR029052">
    <property type="entry name" value="Metallo-depent_PP-like"/>
</dbReference>
<dbReference type="OrthoDB" id="9013891at2"/>
<dbReference type="RefSeq" id="WP_134761326.1">
    <property type="nucleotide sequence ID" value="NZ_SOZD01000002.1"/>
</dbReference>
<evidence type="ECO:0000313" key="3">
    <source>
        <dbReference type="Proteomes" id="UP000298179"/>
    </source>
</evidence>
<organism evidence="2 3">
    <name type="scientific">Jiella endophytica</name>
    <dbReference type="NCBI Taxonomy" id="2558362"/>
    <lineage>
        <taxon>Bacteria</taxon>
        <taxon>Pseudomonadati</taxon>
        <taxon>Pseudomonadota</taxon>
        <taxon>Alphaproteobacteria</taxon>
        <taxon>Hyphomicrobiales</taxon>
        <taxon>Aurantimonadaceae</taxon>
        <taxon>Jiella</taxon>
    </lineage>
</organism>
<comment type="caution">
    <text evidence="2">The sequence shown here is derived from an EMBL/GenBank/DDBJ whole genome shotgun (WGS) entry which is preliminary data.</text>
</comment>
<dbReference type="SUPFAM" id="SSF56300">
    <property type="entry name" value="Metallo-dependent phosphatases"/>
    <property type="match status" value="1"/>
</dbReference>
<reference evidence="2 3" key="1">
    <citation type="submission" date="2019-03" db="EMBL/GenBank/DDBJ databases">
        <title>Jiella endophytica sp. nov., a novel endophytic bacterium isolated from root of Ficus microcarpa Linn. f.</title>
        <authorList>
            <person name="Tuo L."/>
        </authorList>
    </citation>
    <scope>NUCLEOTIDE SEQUENCE [LARGE SCALE GENOMIC DNA]</scope>
    <source>
        <strain evidence="2 3">CBS5Q-3</strain>
    </source>
</reference>
<dbReference type="InterPro" id="IPR052963">
    <property type="entry name" value="Pantetheine_PDE"/>
</dbReference>
<dbReference type="AlphaFoldDB" id="A0A4Y8RP83"/>
<accession>A0A4Y8RP83</accession>
<dbReference type="Gene3D" id="3.60.21.10">
    <property type="match status" value="1"/>
</dbReference>
<dbReference type="Pfam" id="PF00149">
    <property type="entry name" value="Metallophos"/>
    <property type="match status" value="1"/>
</dbReference>
<dbReference type="Proteomes" id="UP000298179">
    <property type="component" value="Unassembled WGS sequence"/>
</dbReference>
<dbReference type="InterPro" id="IPR004843">
    <property type="entry name" value="Calcineurin-like_PHP"/>
</dbReference>
<gene>
    <name evidence="2" type="ORF">E3C22_07175</name>
</gene>
<dbReference type="PANTHER" id="PTHR36492:SF2">
    <property type="entry name" value="[ACYL-CARRIER-PROTEIN] PHOSPHODIESTERASE PPTH"/>
    <property type="match status" value="1"/>
</dbReference>
<protein>
    <submittedName>
        <fullName evidence="2">Metallophosphoesterase</fullName>
    </submittedName>
</protein>
<evidence type="ECO:0000313" key="2">
    <source>
        <dbReference type="EMBL" id="TFF25156.1"/>
    </source>
</evidence>
<keyword evidence="3" id="KW-1185">Reference proteome</keyword>
<dbReference type="EMBL" id="SOZD01000002">
    <property type="protein sequence ID" value="TFF25156.1"/>
    <property type="molecule type" value="Genomic_DNA"/>
</dbReference>
<name>A0A4Y8RP83_9HYPH</name>
<dbReference type="CDD" id="cd00838">
    <property type="entry name" value="MPP_superfamily"/>
    <property type="match status" value="1"/>
</dbReference>
<dbReference type="PANTHER" id="PTHR36492">
    <property type="match status" value="1"/>
</dbReference>